<dbReference type="GO" id="GO:0009279">
    <property type="term" value="C:cell outer membrane"/>
    <property type="evidence" value="ECO:0007669"/>
    <property type="project" value="UniProtKB-SubCell"/>
</dbReference>
<evidence type="ECO:0000256" key="3">
    <source>
        <dbReference type="ARBA" id="ARBA00022452"/>
    </source>
</evidence>
<accession>A0AAW5EV90</accession>
<keyword evidence="11 12" id="KW-0998">Cell outer membrane</keyword>
<keyword evidence="8" id="KW-0406">Ion transport</keyword>
<evidence type="ECO:0000256" key="10">
    <source>
        <dbReference type="ARBA" id="ARBA00023136"/>
    </source>
</evidence>
<reference evidence="17" key="1">
    <citation type="journal article" date="2021" name="Polymers (Basel)">
        <title>Highly Stretchable Bacterial Cellulose Produced by Komagataeibacter hansenii SI1.</title>
        <authorList>
            <person name="Cielecka I."/>
            <person name="Ryngajllo M."/>
            <person name="Maniukiewicz W."/>
            <person name="Bielecki S."/>
        </authorList>
    </citation>
    <scope>NUCLEOTIDE SEQUENCE</scope>
    <source>
        <strain evidence="17">SI1</strain>
    </source>
</reference>
<evidence type="ECO:0000256" key="7">
    <source>
        <dbReference type="ARBA" id="ARBA00023004"/>
    </source>
</evidence>
<comment type="subcellular location">
    <subcellularLocation>
        <location evidence="1 12">Cell outer membrane</location>
        <topology evidence="1 12">Multi-pass membrane protein</topology>
    </subcellularLocation>
</comment>
<evidence type="ECO:0000256" key="6">
    <source>
        <dbReference type="ARBA" id="ARBA00022729"/>
    </source>
</evidence>
<comment type="similarity">
    <text evidence="12 13">Belongs to the TonB-dependent receptor family.</text>
</comment>
<sequence>MRKYKQNHNFIEIYGAFLLSTTFVTYGYAQTPSIISSNHPKVPAHQDMHNGGTVSASAIRPARKPNANAASGKEGDSVQASGAELLGVVGHHLSHATASIITQTALARNVAGANPLQTLGQLPGVMFAGGDGQGLDIWTSQLYVRGFQSNQIGATLDGMPLGEQTFYNYNGLGITQAISPENIRTVSISQGAGAEDVAATSSLGGAISYASRDPAKKKGAEVSQTFGSYNMFRTFVRLDSGEIGPAKTRFYVSYARNDTNKWTGVGPQFQQVINAKLYQPIGESSHISAFFDYSDVDQMTYMPKSLEILNTVGQRPDYYYGTPNGYRDAYMAAEGNYMRGENRSNDPKDVSYYDGVNEVRDYMGGINYDFLLTNRLRLTGSIYGHRESFYTTWANPYTQDMVPAPNGAALSEDVTHTGIQRFGGTTNLAYNIAHHDINVGFWYENNHFNTEGNEYSEPVLGTGSPLNSWGPWNNPYATLYAQVFNTNTFVAHVSDTYSPVHGLKIHYGFRSLLNTTRVGALANYPDYTGASAIAGGDSLTTAKAFLPHINIDWNFRKHHELYFDFAENVRAFPVSTYGAAASPLVNSQQAYEEKGRNVQPETAWAYSIGYRYTSRYLTGSISAYRVDFHNRLQALSYNVTPTQFLSSVQNVGSVNMNGVDAALTFIPVHGLNIYNSISYNHATYAKNITSDGITYYSHGRQVVGYPSLMYKASASYSFHNAEVFINTSYIGRRNLSYGYTAQDPATSVPSYWLTNLGASYDFGRIGIMKNFRINFNVYNLTNVRYIGAMGVENFPLAGDQDTLQMGAPRMFYGGLRAQF</sequence>
<evidence type="ECO:0000256" key="1">
    <source>
        <dbReference type="ARBA" id="ARBA00004571"/>
    </source>
</evidence>
<keyword evidence="5 12" id="KW-0812">Transmembrane</keyword>
<evidence type="ECO:0000313" key="17">
    <source>
        <dbReference type="EMBL" id="MCJ8355071.1"/>
    </source>
</evidence>
<evidence type="ECO:0000256" key="12">
    <source>
        <dbReference type="PROSITE-ProRule" id="PRU01360"/>
    </source>
</evidence>
<keyword evidence="10 12" id="KW-0472">Membrane</keyword>
<keyword evidence="9 13" id="KW-0798">TonB box</keyword>
<dbReference type="InterPro" id="IPR037066">
    <property type="entry name" value="Plug_dom_sf"/>
</dbReference>
<organism evidence="17 18">
    <name type="scientific">Novacetimonas hansenii</name>
    <name type="common">Komagataeibacter hansenii</name>
    <dbReference type="NCBI Taxonomy" id="436"/>
    <lineage>
        <taxon>Bacteria</taxon>
        <taxon>Pseudomonadati</taxon>
        <taxon>Pseudomonadota</taxon>
        <taxon>Alphaproteobacteria</taxon>
        <taxon>Acetobacterales</taxon>
        <taxon>Acetobacteraceae</taxon>
        <taxon>Novacetimonas</taxon>
    </lineage>
</organism>
<reference evidence="17" key="2">
    <citation type="submission" date="2022-03" db="EMBL/GenBank/DDBJ databases">
        <authorList>
            <person name="Ryngajllo M."/>
            <person name="Jacek P."/>
            <person name="Kubiak K."/>
        </authorList>
    </citation>
    <scope>NUCLEOTIDE SEQUENCE</scope>
    <source>
        <strain evidence="17">SI1</strain>
    </source>
</reference>
<keyword evidence="17" id="KW-0675">Receptor</keyword>
<dbReference type="Gene3D" id="2.170.130.10">
    <property type="entry name" value="TonB-dependent receptor, plug domain"/>
    <property type="match status" value="1"/>
</dbReference>
<dbReference type="InterPro" id="IPR039426">
    <property type="entry name" value="TonB-dep_rcpt-like"/>
</dbReference>
<keyword evidence="7" id="KW-0408">Iron</keyword>
<dbReference type="PANTHER" id="PTHR32552">
    <property type="entry name" value="FERRICHROME IRON RECEPTOR-RELATED"/>
    <property type="match status" value="1"/>
</dbReference>
<keyword evidence="2 12" id="KW-0813">Transport</keyword>
<dbReference type="Proteomes" id="UP001202887">
    <property type="component" value="Unassembled WGS sequence"/>
</dbReference>
<evidence type="ECO:0000256" key="5">
    <source>
        <dbReference type="ARBA" id="ARBA00022692"/>
    </source>
</evidence>
<dbReference type="PROSITE" id="PS52016">
    <property type="entry name" value="TONB_DEPENDENT_REC_3"/>
    <property type="match status" value="1"/>
</dbReference>
<protein>
    <submittedName>
        <fullName evidence="17">TonB-dependent receptor</fullName>
    </submittedName>
</protein>
<keyword evidence="3 12" id="KW-1134">Transmembrane beta strand</keyword>
<dbReference type="GO" id="GO:0015344">
    <property type="term" value="F:siderophore uptake transmembrane transporter activity"/>
    <property type="evidence" value="ECO:0007669"/>
    <property type="project" value="TreeGrafter"/>
</dbReference>
<dbReference type="InterPro" id="IPR012910">
    <property type="entry name" value="Plug_dom"/>
</dbReference>
<feature type="domain" description="TonB-dependent receptor plug" evidence="16">
    <location>
        <begin position="97"/>
        <end position="194"/>
    </location>
</feature>
<dbReference type="GeneID" id="61366264"/>
<evidence type="ECO:0000256" key="8">
    <source>
        <dbReference type="ARBA" id="ARBA00023065"/>
    </source>
</evidence>
<evidence type="ECO:0000256" key="11">
    <source>
        <dbReference type="ARBA" id="ARBA00023237"/>
    </source>
</evidence>
<dbReference type="PANTHER" id="PTHR32552:SF89">
    <property type="entry name" value="CATECHOLATE SIDEROPHORE RECEPTOR FIU"/>
    <property type="match status" value="1"/>
</dbReference>
<evidence type="ECO:0000256" key="14">
    <source>
        <dbReference type="SAM" id="MobiDB-lite"/>
    </source>
</evidence>
<keyword evidence="6" id="KW-0732">Signal</keyword>
<name>A0AAW5EV90_NOVHA</name>
<evidence type="ECO:0000313" key="18">
    <source>
        <dbReference type="Proteomes" id="UP001202887"/>
    </source>
</evidence>
<evidence type="ECO:0000256" key="9">
    <source>
        <dbReference type="ARBA" id="ARBA00023077"/>
    </source>
</evidence>
<dbReference type="InterPro" id="IPR036942">
    <property type="entry name" value="Beta-barrel_TonB_sf"/>
</dbReference>
<dbReference type="Pfam" id="PF00593">
    <property type="entry name" value="TonB_dep_Rec_b-barrel"/>
    <property type="match status" value="1"/>
</dbReference>
<evidence type="ECO:0000256" key="13">
    <source>
        <dbReference type="RuleBase" id="RU003357"/>
    </source>
</evidence>
<dbReference type="AlphaFoldDB" id="A0AAW5EV90"/>
<evidence type="ECO:0000256" key="2">
    <source>
        <dbReference type="ARBA" id="ARBA00022448"/>
    </source>
</evidence>
<comment type="caution">
    <text evidence="17">The sequence shown here is derived from an EMBL/GenBank/DDBJ whole genome shotgun (WGS) entry which is preliminary data.</text>
</comment>
<dbReference type="InterPro" id="IPR000531">
    <property type="entry name" value="Beta-barrel_TonB"/>
</dbReference>
<dbReference type="Gene3D" id="2.40.170.20">
    <property type="entry name" value="TonB-dependent receptor, beta-barrel domain"/>
    <property type="match status" value="1"/>
</dbReference>
<dbReference type="SUPFAM" id="SSF56935">
    <property type="entry name" value="Porins"/>
    <property type="match status" value="1"/>
</dbReference>
<evidence type="ECO:0000259" key="16">
    <source>
        <dbReference type="Pfam" id="PF07715"/>
    </source>
</evidence>
<dbReference type="Pfam" id="PF07715">
    <property type="entry name" value="Plug"/>
    <property type="match status" value="1"/>
</dbReference>
<feature type="domain" description="TonB-dependent receptor-like beta-barrel" evidence="15">
    <location>
        <begin position="317"/>
        <end position="780"/>
    </location>
</feature>
<evidence type="ECO:0000256" key="4">
    <source>
        <dbReference type="ARBA" id="ARBA00022496"/>
    </source>
</evidence>
<feature type="region of interest" description="Disordered" evidence="14">
    <location>
        <begin position="39"/>
        <end position="76"/>
    </location>
</feature>
<keyword evidence="4" id="KW-0410">Iron transport</keyword>
<dbReference type="RefSeq" id="WP_081378588.1">
    <property type="nucleotide sequence ID" value="NZ_CP062147.1"/>
</dbReference>
<gene>
    <name evidence="17" type="ORF">K1W68_13910</name>
</gene>
<proteinExistence type="inferred from homology"/>
<evidence type="ECO:0000259" key="15">
    <source>
        <dbReference type="Pfam" id="PF00593"/>
    </source>
</evidence>
<dbReference type="EMBL" id="JAIBCX010000051">
    <property type="protein sequence ID" value="MCJ8355071.1"/>
    <property type="molecule type" value="Genomic_DNA"/>
</dbReference>